<comment type="catalytic activity">
    <reaction evidence="8">
        <text>L-threonyl-[protein] + ATP = O-phospho-L-threonyl-[protein] + ADP + H(+)</text>
        <dbReference type="Rhea" id="RHEA:46608"/>
        <dbReference type="Rhea" id="RHEA-COMP:11060"/>
        <dbReference type="Rhea" id="RHEA-COMP:11605"/>
        <dbReference type="ChEBI" id="CHEBI:15378"/>
        <dbReference type="ChEBI" id="CHEBI:30013"/>
        <dbReference type="ChEBI" id="CHEBI:30616"/>
        <dbReference type="ChEBI" id="CHEBI:61977"/>
        <dbReference type="ChEBI" id="CHEBI:456216"/>
        <dbReference type="EC" id="2.7.11.1"/>
    </reaction>
</comment>
<sequence length="678" mass="75763">MSLVPYQPDSREVVLRHGSAVVVYDQESRQLSLKDASRSQAVELADCPYCHRPLREDSRTSERSEQPSGHGAEASFVNPEYFRLLHHSTPGSSEPSRPPSPRRRLVQPHSRDDVVDSEPPVGAEFIGSSPASPPSPHGISAAAFSKDYFKTFFVEERELGRGGKGVVIQVRHVLDGVNLGRFACKRVPVGDDHEWLEKVLVEAQLLQNLSHPNLVSYRHVWLEDCQITAFGPSVPCAFILQQYCNGGDLHHYILNSAKSSVTTQELKERLRRRSKGQAEPPQDLHGPRHMHFEEIFTFVKDITSALNYLHVNGYIHRDLKPSNCLLHDDGHKVRVLVSDFGEVQAVNMNRKSTGATGTISYCAPEVLRRESPTGPLGNFTTKSDIFSLGMIVYFMCFGRLPYMNADDLNEENEDLDQLRDEISAWAGFEDERRTRADLPERLYRFLKRLLSVDPQERPSAEEILLALKGGSGLEEFTAYNKHSSGVQDGRSRITSVGSPSPSPNTNSRRPMSPPYLRPGPSKLKRAYAEDQRSPSPPTNQGNDGDDAGESSIVLHPHKIDTKPQFPSRTPSSPRLILPPPPPRASRLSIFLARNDVIAVARISLFLAKLFTMSYLCAPYQANAFISYSLTSLAALDLGFLRSSWAQSTLLLVVHLFIVFLGRRYHFLCDVAANFWAGF</sequence>
<evidence type="ECO:0000256" key="6">
    <source>
        <dbReference type="ARBA" id="ARBA00022840"/>
    </source>
</evidence>
<evidence type="ECO:0000256" key="2">
    <source>
        <dbReference type="ARBA" id="ARBA00022527"/>
    </source>
</evidence>
<evidence type="ECO:0000256" key="5">
    <source>
        <dbReference type="ARBA" id="ARBA00022777"/>
    </source>
</evidence>
<protein>
    <recommendedName>
        <fullName evidence="1">non-specific serine/threonine protein kinase</fullName>
        <ecNumber evidence="1">2.7.11.1</ecNumber>
    </recommendedName>
</protein>
<evidence type="ECO:0000256" key="3">
    <source>
        <dbReference type="ARBA" id="ARBA00022679"/>
    </source>
</evidence>
<evidence type="ECO:0000256" key="1">
    <source>
        <dbReference type="ARBA" id="ARBA00012513"/>
    </source>
</evidence>
<feature type="compositionally biased region" description="Low complexity" evidence="10">
    <location>
        <begin position="494"/>
        <end position="510"/>
    </location>
</feature>
<dbReference type="PANTHER" id="PTHR11042:SF138">
    <property type="entry name" value="SERINE_THREONINE-PROTEIN KINASE IKS1-RELATED"/>
    <property type="match status" value="1"/>
</dbReference>
<keyword evidence="2" id="KW-0723">Serine/threonine-protein kinase</keyword>
<dbReference type="EC" id="2.7.11.1" evidence="1"/>
<keyword evidence="3" id="KW-0808">Transferase</keyword>
<evidence type="ECO:0000256" key="10">
    <source>
        <dbReference type="SAM" id="MobiDB-lite"/>
    </source>
</evidence>
<dbReference type="Proteomes" id="UP000800092">
    <property type="component" value="Unassembled WGS sequence"/>
</dbReference>
<dbReference type="GO" id="GO:0005524">
    <property type="term" value="F:ATP binding"/>
    <property type="evidence" value="ECO:0007669"/>
    <property type="project" value="UniProtKB-KW"/>
</dbReference>
<dbReference type="CDD" id="cd14014">
    <property type="entry name" value="STKc_PknB_like"/>
    <property type="match status" value="1"/>
</dbReference>
<dbReference type="PANTHER" id="PTHR11042">
    <property type="entry name" value="EUKARYOTIC TRANSLATION INITIATION FACTOR 2-ALPHA KINASE EIF2-ALPHA KINASE -RELATED"/>
    <property type="match status" value="1"/>
</dbReference>
<dbReference type="FunFam" id="1.10.510.10:FF:000699">
    <property type="entry name" value="Probable serine/threonine-protein kinase iksA"/>
    <property type="match status" value="1"/>
</dbReference>
<dbReference type="Pfam" id="PF00069">
    <property type="entry name" value="Pkinase"/>
    <property type="match status" value="1"/>
</dbReference>
<evidence type="ECO:0000259" key="11">
    <source>
        <dbReference type="PROSITE" id="PS50011"/>
    </source>
</evidence>
<dbReference type="GO" id="GO:0005737">
    <property type="term" value="C:cytoplasm"/>
    <property type="evidence" value="ECO:0007669"/>
    <property type="project" value="TreeGrafter"/>
</dbReference>
<organism evidence="12 13">
    <name type="scientific">Viridothelium virens</name>
    <name type="common">Speckled blister lichen</name>
    <name type="synonym">Trypethelium virens</name>
    <dbReference type="NCBI Taxonomy" id="1048519"/>
    <lineage>
        <taxon>Eukaryota</taxon>
        <taxon>Fungi</taxon>
        <taxon>Dikarya</taxon>
        <taxon>Ascomycota</taxon>
        <taxon>Pezizomycotina</taxon>
        <taxon>Dothideomycetes</taxon>
        <taxon>Dothideomycetes incertae sedis</taxon>
        <taxon>Trypetheliales</taxon>
        <taxon>Trypetheliaceae</taxon>
        <taxon>Viridothelium</taxon>
    </lineage>
</organism>
<keyword evidence="5 12" id="KW-0418">Kinase</keyword>
<dbReference type="InterPro" id="IPR050339">
    <property type="entry name" value="CC_SR_Kinase"/>
</dbReference>
<feature type="compositionally biased region" description="Basic and acidic residues" evidence="10">
    <location>
        <begin position="53"/>
        <end position="65"/>
    </location>
</feature>
<evidence type="ECO:0000256" key="4">
    <source>
        <dbReference type="ARBA" id="ARBA00022741"/>
    </source>
</evidence>
<feature type="compositionally biased region" description="Low complexity" evidence="10">
    <location>
        <begin position="566"/>
        <end position="575"/>
    </location>
</feature>
<dbReference type="PROSITE" id="PS00108">
    <property type="entry name" value="PROTEIN_KINASE_ST"/>
    <property type="match status" value="1"/>
</dbReference>
<dbReference type="InterPro" id="IPR000719">
    <property type="entry name" value="Prot_kinase_dom"/>
</dbReference>
<dbReference type="InterPro" id="IPR008271">
    <property type="entry name" value="Ser/Thr_kinase_AS"/>
</dbReference>
<dbReference type="FunFam" id="3.30.200.20:FF:000306">
    <property type="entry name" value="IKS protein kinase"/>
    <property type="match status" value="1"/>
</dbReference>
<reference evidence="12" key="1">
    <citation type="journal article" date="2020" name="Stud. Mycol.">
        <title>101 Dothideomycetes genomes: a test case for predicting lifestyles and emergence of pathogens.</title>
        <authorList>
            <person name="Haridas S."/>
            <person name="Albert R."/>
            <person name="Binder M."/>
            <person name="Bloem J."/>
            <person name="Labutti K."/>
            <person name="Salamov A."/>
            <person name="Andreopoulos B."/>
            <person name="Baker S."/>
            <person name="Barry K."/>
            <person name="Bills G."/>
            <person name="Bluhm B."/>
            <person name="Cannon C."/>
            <person name="Castanera R."/>
            <person name="Culley D."/>
            <person name="Daum C."/>
            <person name="Ezra D."/>
            <person name="Gonzalez J."/>
            <person name="Henrissat B."/>
            <person name="Kuo A."/>
            <person name="Liang C."/>
            <person name="Lipzen A."/>
            <person name="Lutzoni F."/>
            <person name="Magnuson J."/>
            <person name="Mondo S."/>
            <person name="Nolan M."/>
            <person name="Ohm R."/>
            <person name="Pangilinan J."/>
            <person name="Park H.-J."/>
            <person name="Ramirez L."/>
            <person name="Alfaro M."/>
            <person name="Sun H."/>
            <person name="Tritt A."/>
            <person name="Yoshinaga Y."/>
            <person name="Zwiers L.-H."/>
            <person name="Turgeon B."/>
            <person name="Goodwin S."/>
            <person name="Spatafora J."/>
            <person name="Crous P."/>
            <person name="Grigoriev I."/>
        </authorList>
    </citation>
    <scope>NUCLEOTIDE SEQUENCE</scope>
    <source>
        <strain evidence="12">Tuck. ex Michener</strain>
    </source>
</reference>
<dbReference type="OrthoDB" id="1405469at2759"/>
<evidence type="ECO:0000256" key="8">
    <source>
        <dbReference type="ARBA" id="ARBA00047899"/>
    </source>
</evidence>
<evidence type="ECO:0000313" key="12">
    <source>
        <dbReference type="EMBL" id="KAF2233258.1"/>
    </source>
</evidence>
<evidence type="ECO:0000256" key="9">
    <source>
        <dbReference type="ARBA" id="ARBA00048679"/>
    </source>
</evidence>
<gene>
    <name evidence="12" type="ORF">EV356DRAFT_448659</name>
</gene>
<dbReference type="SUPFAM" id="SSF56112">
    <property type="entry name" value="Protein kinase-like (PK-like)"/>
    <property type="match status" value="1"/>
</dbReference>
<comment type="similarity">
    <text evidence="7">Belongs to the protein kinase superfamily. Ser/Thr protein kinase family. GCN2 subfamily.</text>
</comment>
<feature type="domain" description="Protein kinase" evidence="11">
    <location>
        <begin position="153"/>
        <end position="477"/>
    </location>
</feature>
<dbReference type="GO" id="GO:0004674">
    <property type="term" value="F:protein serine/threonine kinase activity"/>
    <property type="evidence" value="ECO:0007669"/>
    <property type="project" value="UniProtKB-KW"/>
</dbReference>
<proteinExistence type="inferred from homology"/>
<accession>A0A6A6H606</accession>
<comment type="catalytic activity">
    <reaction evidence="9">
        <text>L-seryl-[protein] + ATP = O-phospho-L-seryl-[protein] + ADP + H(+)</text>
        <dbReference type="Rhea" id="RHEA:17989"/>
        <dbReference type="Rhea" id="RHEA-COMP:9863"/>
        <dbReference type="Rhea" id="RHEA-COMP:11604"/>
        <dbReference type="ChEBI" id="CHEBI:15378"/>
        <dbReference type="ChEBI" id="CHEBI:29999"/>
        <dbReference type="ChEBI" id="CHEBI:30616"/>
        <dbReference type="ChEBI" id="CHEBI:83421"/>
        <dbReference type="ChEBI" id="CHEBI:456216"/>
        <dbReference type="EC" id="2.7.11.1"/>
    </reaction>
</comment>
<keyword evidence="4" id="KW-0547">Nucleotide-binding</keyword>
<feature type="region of interest" description="Disordered" evidence="10">
    <location>
        <begin position="53"/>
        <end position="73"/>
    </location>
</feature>
<feature type="region of interest" description="Disordered" evidence="10">
    <location>
        <begin position="85"/>
        <end position="137"/>
    </location>
</feature>
<name>A0A6A6H606_VIRVR</name>
<feature type="region of interest" description="Disordered" evidence="10">
    <location>
        <begin position="482"/>
        <end position="578"/>
    </location>
</feature>
<dbReference type="PROSITE" id="PS50011">
    <property type="entry name" value="PROTEIN_KINASE_DOM"/>
    <property type="match status" value="1"/>
</dbReference>
<evidence type="ECO:0000256" key="7">
    <source>
        <dbReference type="ARBA" id="ARBA00037982"/>
    </source>
</evidence>
<dbReference type="SMART" id="SM00220">
    <property type="entry name" value="S_TKc"/>
    <property type="match status" value="1"/>
</dbReference>
<dbReference type="InterPro" id="IPR011009">
    <property type="entry name" value="Kinase-like_dom_sf"/>
</dbReference>
<dbReference type="AlphaFoldDB" id="A0A6A6H606"/>
<dbReference type="EMBL" id="ML991808">
    <property type="protein sequence ID" value="KAF2233258.1"/>
    <property type="molecule type" value="Genomic_DNA"/>
</dbReference>
<dbReference type="GO" id="GO:0005634">
    <property type="term" value="C:nucleus"/>
    <property type="evidence" value="ECO:0007669"/>
    <property type="project" value="TreeGrafter"/>
</dbReference>
<evidence type="ECO:0000313" key="13">
    <source>
        <dbReference type="Proteomes" id="UP000800092"/>
    </source>
</evidence>
<dbReference type="Gene3D" id="1.10.510.10">
    <property type="entry name" value="Transferase(Phosphotransferase) domain 1"/>
    <property type="match status" value="1"/>
</dbReference>
<keyword evidence="6" id="KW-0067">ATP-binding</keyword>
<dbReference type="Gene3D" id="3.30.200.20">
    <property type="entry name" value="Phosphorylase Kinase, domain 1"/>
    <property type="match status" value="1"/>
</dbReference>
<keyword evidence="13" id="KW-1185">Reference proteome</keyword>